<gene>
    <name evidence="2" type="ORF">PMACD_LOCUS2028</name>
</gene>
<evidence type="ECO:0000313" key="2">
    <source>
        <dbReference type="EMBL" id="CAF4774792.1"/>
    </source>
</evidence>
<dbReference type="Proteomes" id="UP000663880">
    <property type="component" value="Unassembled WGS sequence"/>
</dbReference>
<keyword evidence="1" id="KW-1133">Transmembrane helix</keyword>
<organism evidence="2 3">
    <name type="scientific">Pieris macdunnoughi</name>
    <dbReference type="NCBI Taxonomy" id="345717"/>
    <lineage>
        <taxon>Eukaryota</taxon>
        <taxon>Metazoa</taxon>
        <taxon>Ecdysozoa</taxon>
        <taxon>Arthropoda</taxon>
        <taxon>Hexapoda</taxon>
        <taxon>Insecta</taxon>
        <taxon>Pterygota</taxon>
        <taxon>Neoptera</taxon>
        <taxon>Endopterygota</taxon>
        <taxon>Lepidoptera</taxon>
        <taxon>Glossata</taxon>
        <taxon>Ditrysia</taxon>
        <taxon>Papilionoidea</taxon>
        <taxon>Pieridae</taxon>
        <taxon>Pierinae</taxon>
        <taxon>Pieris</taxon>
    </lineage>
</organism>
<keyword evidence="3" id="KW-1185">Reference proteome</keyword>
<sequence>MSVIDAYVEPRFIWLLYRRKCHRPVFHTVAGQIILVWAYWAWGPPPVNPTRQQMSLIFDIEDTFIICTFLSYIKKLAGVKRLFIFAIVTRSDADEFHENAPFIYEWNTKAT</sequence>
<evidence type="ECO:0000313" key="3">
    <source>
        <dbReference type="Proteomes" id="UP000663880"/>
    </source>
</evidence>
<comment type="caution">
    <text evidence="2">The sequence shown here is derived from an EMBL/GenBank/DDBJ whole genome shotgun (WGS) entry which is preliminary data.</text>
</comment>
<protein>
    <submittedName>
        <fullName evidence="2">Uncharacterized protein</fullName>
    </submittedName>
</protein>
<proteinExistence type="predicted"/>
<evidence type="ECO:0000256" key="1">
    <source>
        <dbReference type="SAM" id="Phobius"/>
    </source>
</evidence>
<feature type="transmembrane region" description="Helical" evidence="1">
    <location>
        <begin position="54"/>
        <end position="73"/>
    </location>
</feature>
<accession>A0A821MV56</accession>
<dbReference type="AlphaFoldDB" id="A0A821MV56"/>
<name>A0A821MV56_9NEOP</name>
<dbReference type="EMBL" id="CAJOBZ010000003">
    <property type="protein sequence ID" value="CAF4774792.1"/>
    <property type="molecule type" value="Genomic_DNA"/>
</dbReference>
<keyword evidence="1" id="KW-0812">Transmembrane</keyword>
<feature type="transmembrane region" description="Helical" evidence="1">
    <location>
        <begin position="25"/>
        <end position="42"/>
    </location>
</feature>
<keyword evidence="1" id="KW-0472">Membrane</keyword>
<reference evidence="2" key="1">
    <citation type="submission" date="2021-02" db="EMBL/GenBank/DDBJ databases">
        <authorList>
            <person name="Steward A R."/>
        </authorList>
    </citation>
    <scope>NUCLEOTIDE SEQUENCE</scope>
</reference>